<name>A0A9N8W5R2_9GLOM</name>
<keyword evidence="3 4" id="KW-0175">Coiled coil</keyword>
<keyword evidence="8" id="KW-1185">Reference proteome</keyword>
<dbReference type="PANTHER" id="PTHR45916:SF1">
    <property type="entry name" value="STRUCTURAL MAINTENANCE OF CHROMOSOMES PROTEIN 5"/>
    <property type="match status" value="1"/>
</dbReference>
<comment type="caution">
    <text evidence="7">The sequence shown here is derived from an EMBL/GenBank/DDBJ whole genome shotgun (WGS) entry which is preliminary data.</text>
</comment>
<dbReference type="InterPro" id="IPR038729">
    <property type="entry name" value="Rad50/SbcC_AAA"/>
</dbReference>
<evidence type="ECO:0000313" key="8">
    <source>
        <dbReference type="Proteomes" id="UP000789706"/>
    </source>
</evidence>
<evidence type="ECO:0000256" key="1">
    <source>
        <dbReference type="ARBA" id="ARBA00010171"/>
    </source>
</evidence>
<dbReference type="PANTHER" id="PTHR45916">
    <property type="entry name" value="STRUCTURAL MAINTENANCE OF CHROMOSOMES PROTEIN 5"/>
    <property type="match status" value="1"/>
</dbReference>
<evidence type="ECO:0000259" key="6">
    <source>
        <dbReference type="Pfam" id="PF13476"/>
    </source>
</evidence>
<feature type="coiled-coil region" evidence="4">
    <location>
        <begin position="209"/>
        <end position="345"/>
    </location>
</feature>
<dbReference type="GO" id="GO:0051276">
    <property type="term" value="P:chromosome organization"/>
    <property type="evidence" value="ECO:0007669"/>
    <property type="project" value="InterPro"/>
</dbReference>
<comment type="similarity">
    <text evidence="1">Belongs to the SMC family. SMC5 subfamily.</text>
</comment>
<feature type="compositionally biased region" description="Polar residues" evidence="5">
    <location>
        <begin position="39"/>
        <end position="50"/>
    </location>
</feature>
<dbReference type="SUPFAM" id="SSF75553">
    <property type="entry name" value="Smc hinge domain"/>
    <property type="match status" value="1"/>
</dbReference>
<dbReference type="InterPro" id="IPR036277">
    <property type="entry name" value="SMC_hinge_sf"/>
</dbReference>
<protein>
    <recommendedName>
        <fullName evidence="2">Structural maintenance of chromosomes protein 5</fullName>
    </recommendedName>
</protein>
<evidence type="ECO:0000256" key="3">
    <source>
        <dbReference type="ARBA" id="ARBA00023054"/>
    </source>
</evidence>
<feature type="compositionally biased region" description="Polar residues" evidence="5">
    <location>
        <begin position="16"/>
        <end position="28"/>
    </location>
</feature>
<evidence type="ECO:0000256" key="2">
    <source>
        <dbReference type="ARBA" id="ARBA00018687"/>
    </source>
</evidence>
<evidence type="ECO:0000256" key="5">
    <source>
        <dbReference type="SAM" id="MobiDB-lite"/>
    </source>
</evidence>
<dbReference type="GO" id="GO:0005634">
    <property type="term" value="C:nucleus"/>
    <property type="evidence" value="ECO:0007669"/>
    <property type="project" value="TreeGrafter"/>
</dbReference>
<dbReference type="Pfam" id="PF13476">
    <property type="entry name" value="AAA_23"/>
    <property type="match status" value="1"/>
</dbReference>
<feature type="coiled-coil region" evidence="4">
    <location>
        <begin position="411"/>
        <end position="442"/>
    </location>
</feature>
<organism evidence="7 8">
    <name type="scientific">Diversispora eburnea</name>
    <dbReference type="NCBI Taxonomy" id="1213867"/>
    <lineage>
        <taxon>Eukaryota</taxon>
        <taxon>Fungi</taxon>
        <taxon>Fungi incertae sedis</taxon>
        <taxon>Mucoromycota</taxon>
        <taxon>Glomeromycotina</taxon>
        <taxon>Glomeromycetes</taxon>
        <taxon>Diversisporales</taxon>
        <taxon>Diversisporaceae</taxon>
        <taxon>Diversispora</taxon>
    </lineage>
</organism>
<dbReference type="Proteomes" id="UP000789706">
    <property type="component" value="Unassembled WGS sequence"/>
</dbReference>
<dbReference type="GO" id="GO:0003697">
    <property type="term" value="F:single-stranded DNA binding"/>
    <property type="evidence" value="ECO:0007669"/>
    <property type="project" value="TreeGrafter"/>
</dbReference>
<feature type="domain" description="Rad50/SbcC-type AAA" evidence="6">
    <location>
        <begin position="71"/>
        <end position="310"/>
    </location>
</feature>
<feature type="coiled-coil region" evidence="4">
    <location>
        <begin position="802"/>
        <end position="836"/>
    </location>
</feature>
<dbReference type="OrthoDB" id="10254973at2759"/>
<dbReference type="AlphaFoldDB" id="A0A9N8W5R2"/>
<dbReference type="GO" id="GO:0016887">
    <property type="term" value="F:ATP hydrolysis activity"/>
    <property type="evidence" value="ECO:0007669"/>
    <property type="project" value="InterPro"/>
</dbReference>
<dbReference type="GO" id="GO:0030915">
    <property type="term" value="C:Smc5-Smc6 complex"/>
    <property type="evidence" value="ECO:0007669"/>
    <property type="project" value="TreeGrafter"/>
</dbReference>
<feature type="coiled-coil region" evidence="4">
    <location>
        <begin position="634"/>
        <end position="710"/>
    </location>
</feature>
<feature type="region of interest" description="Disordered" evidence="5">
    <location>
        <begin position="1"/>
        <end position="59"/>
    </location>
</feature>
<sequence length="1016" mass="117376">MAQNKTRILETEVSEEQSFSRASTPSESCNKRMRIDDNSCPTPSSPWNTSRKGKSSQEDRYQMGSIVRVCLKNFVTYDSVEFYPGPNLNMIIGPNGTGKSTIVCAIALGLGWNTSLLGRAKEISDFVKHGQERQNVTHREIQARVASINIQVDNLCQFLPQDKVCEFSQMSPPELLTQTQKAVGEKEMIEWHERLIELRNEEKSISTAAKADGDQIDNLEKRNAILERDVTRFREREAIMKRVRLYELRIPFARYGIAKNLYDELKEVRNEAHNEYNRLSKENEPANARKSELENNVKELTQEKKQCSDSFVKKRREMEGVAGKLEKTEGEIDTIRKDLSSIKRKEKMRRTRIAQLREEISDIEAKLQIPPSKPDSPDLIRRFDDVNNRMREITSKIGNNRELQSQIDGENKILYRDMASFKRQLQNLEDVRRRRLDALRNEPATIAAIEWLDQNRDRLNSRVYGPVCLEVNIKNMHYADAVEALLGHFMKTFVCEVEQDYHIVTKALCDEKGLKINVVCFSHLSMAKFQPPMSNNQLRTHGFESYLLDQIDAPPTLCTAICNEAQFHRIPVARNESDVDHKNVEKLFEFRKYIAGDTSYSITASKYGRRLKQSYTTRIRPARIFTNTINVESKRILESQLNEIQIKLKENEQSLYRLKREEQQLNGSLLVLNEEKAQISEEKNKARAALNEYEKLKIRLESKNSQLGREINRPQSVQYEENVLKEKLCEIARKRGQLAEEFQNFLDESMQLFSGRVRASLLHLQAVSELHALERQTQDRDDALKQAHARFTDANKKFLAAKSEAKRLLNAANSENEEIDEETREALQELNGMSLEELEDGLASDRAKANLHYTVDPNVIQTYDNRKAQIDDLKSKLLVKTNRLEVLMKEMATLRENWEPQLNELVKQISKEFSNAFDRIGCVGEVRISTNDDYDKWGIDILVKFRDNEKLQVLTGQRQSGGERSVSTIMYLMALQELAKTPFRVVDEINQGMDPRNERLVHSQMIQTACRPNTAQ</sequence>
<evidence type="ECO:0000313" key="7">
    <source>
        <dbReference type="EMBL" id="CAG8478217.1"/>
    </source>
</evidence>
<dbReference type="Gene3D" id="3.40.50.300">
    <property type="entry name" value="P-loop containing nucleotide triphosphate hydrolases"/>
    <property type="match status" value="3"/>
</dbReference>
<dbReference type="Gene3D" id="1.10.287.1490">
    <property type="match status" value="1"/>
</dbReference>
<dbReference type="InterPro" id="IPR027417">
    <property type="entry name" value="P-loop_NTPase"/>
</dbReference>
<proteinExistence type="inferred from homology"/>
<dbReference type="GO" id="GO:0005524">
    <property type="term" value="F:ATP binding"/>
    <property type="evidence" value="ECO:0007669"/>
    <property type="project" value="InterPro"/>
</dbReference>
<accession>A0A9N8W5R2</accession>
<dbReference type="GO" id="GO:0000724">
    <property type="term" value="P:double-strand break repair via homologous recombination"/>
    <property type="evidence" value="ECO:0007669"/>
    <property type="project" value="TreeGrafter"/>
</dbReference>
<gene>
    <name evidence="7" type="ORF">DEBURN_LOCUS3513</name>
</gene>
<evidence type="ECO:0000256" key="4">
    <source>
        <dbReference type="SAM" id="Coils"/>
    </source>
</evidence>
<reference evidence="7" key="1">
    <citation type="submission" date="2021-06" db="EMBL/GenBank/DDBJ databases">
        <authorList>
            <person name="Kallberg Y."/>
            <person name="Tangrot J."/>
            <person name="Rosling A."/>
        </authorList>
    </citation>
    <scope>NUCLEOTIDE SEQUENCE</scope>
    <source>
        <strain evidence="7">AZ414A</strain>
    </source>
</reference>
<dbReference type="EMBL" id="CAJVPK010000225">
    <property type="protein sequence ID" value="CAG8478217.1"/>
    <property type="molecule type" value="Genomic_DNA"/>
</dbReference>
<dbReference type="SUPFAM" id="SSF52540">
    <property type="entry name" value="P-loop containing nucleoside triphosphate hydrolases"/>
    <property type="match status" value="2"/>
</dbReference>